<comment type="caution">
    <text evidence="1">The sequence shown here is derived from an EMBL/GenBank/DDBJ whole genome shotgun (WGS) entry which is preliminary data.</text>
</comment>
<reference evidence="1 2" key="1">
    <citation type="submission" date="2023-04" db="EMBL/GenBank/DDBJ databases">
        <title>Forest soil microbial communities from Buena Vista Peninsula, Colon Province, Panama.</title>
        <authorList>
            <person name="Bouskill N."/>
        </authorList>
    </citation>
    <scope>NUCLEOTIDE SEQUENCE [LARGE SCALE GENOMIC DNA]</scope>
    <source>
        <strain evidence="1 2">CFH S0262</strain>
    </source>
</reference>
<evidence type="ECO:0000313" key="2">
    <source>
        <dbReference type="Proteomes" id="UP001160334"/>
    </source>
</evidence>
<dbReference type="EMBL" id="JARXVC010000020">
    <property type="protein sequence ID" value="MDH6284256.1"/>
    <property type="molecule type" value="Genomic_DNA"/>
</dbReference>
<organism evidence="1 2">
    <name type="scientific">Prescottella agglutinans</name>
    <dbReference type="NCBI Taxonomy" id="1644129"/>
    <lineage>
        <taxon>Bacteria</taxon>
        <taxon>Bacillati</taxon>
        <taxon>Actinomycetota</taxon>
        <taxon>Actinomycetes</taxon>
        <taxon>Mycobacteriales</taxon>
        <taxon>Nocardiaceae</taxon>
        <taxon>Prescottella</taxon>
    </lineage>
</organism>
<gene>
    <name evidence="1" type="ORF">M2280_005514</name>
</gene>
<proteinExistence type="predicted"/>
<dbReference type="RefSeq" id="WP_280763486.1">
    <property type="nucleotide sequence ID" value="NZ_JARXVC010000020.1"/>
</dbReference>
<name>A0ABT6MKD3_9NOCA</name>
<dbReference type="Proteomes" id="UP001160334">
    <property type="component" value="Unassembled WGS sequence"/>
</dbReference>
<accession>A0ABT6MKD3</accession>
<sequence>MSAELQDARPQWRRTGRTFFPYAAFVDRRWWVLRLNCFPDHPLWTLFIDDGRRFDLETDPEGWGIRAADQAPLLEEREAAEVLAPVDGLARYGSEVGTPCDDPLCPCSWRE</sequence>
<evidence type="ECO:0008006" key="3">
    <source>
        <dbReference type="Google" id="ProtNLM"/>
    </source>
</evidence>
<keyword evidence="2" id="KW-1185">Reference proteome</keyword>
<protein>
    <recommendedName>
        <fullName evidence="3">DUF2958 domain-containing protein</fullName>
    </recommendedName>
</protein>
<evidence type="ECO:0000313" key="1">
    <source>
        <dbReference type="EMBL" id="MDH6284256.1"/>
    </source>
</evidence>